<dbReference type="EMBL" id="MBQD01000026">
    <property type="protein sequence ID" value="OCL31471.1"/>
    <property type="molecule type" value="Genomic_DNA"/>
</dbReference>
<dbReference type="Proteomes" id="UP000093501">
    <property type="component" value="Unassembled WGS sequence"/>
</dbReference>
<evidence type="ECO:0000313" key="2">
    <source>
        <dbReference type="EMBL" id="OCL31471.1"/>
    </source>
</evidence>
<comment type="similarity">
    <text evidence="1">Belongs to the enoyl-CoA hydratase/isomerase family.</text>
</comment>
<evidence type="ECO:0000256" key="1">
    <source>
        <dbReference type="ARBA" id="ARBA00005254"/>
    </source>
</evidence>
<dbReference type="InterPro" id="IPR029069">
    <property type="entry name" value="HotDog_dom_sf"/>
</dbReference>
<dbReference type="InterPro" id="IPR002539">
    <property type="entry name" value="MaoC-like_dom"/>
</dbReference>
<comment type="caution">
    <text evidence="2">The sequence shown here is derived from an EMBL/GenBank/DDBJ whole genome shotgun (WGS) entry which is preliminary data.</text>
</comment>
<dbReference type="AlphaFoldDB" id="A0A1C0AHI9"/>
<dbReference type="Pfam" id="PF01575">
    <property type="entry name" value="MaoC_dehydratas"/>
    <property type="match status" value="1"/>
</dbReference>
<dbReference type="PANTHER" id="PTHR43841:SF1">
    <property type="entry name" value="3-HYDROXYACYL-THIOESTER DEHYDRATASE X"/>
    <property type="match status" value="1"/>
</dbReference>
<sequence>MGRDVVVLPTLPEPKGVLAKALRGLTKKPGDVATLPARTHMVMEHRVAVSRLAAYCAETGFALRDEMPATWLHVLTFPLQTEAMAADDFPFPLAGLVHVTNDMTLHRPLRVDEVLRVSVRAGNLQPHAKGATFDMVGEVHVGDELVWHGTSVYLAGGARVAGDAPPPVRLAAPSVAPSQEWRLPGDLGRRYASVSGDHNPIHLNALTARLFGFPRPIIHGMWTHARAVAALGGELPDAYRVRVQFAKPILLPAKVGYGVVREDGQWRFAVVNREGKPHLVGELSVARRGEP</sequence>
<name>A0A1C0AHI9_9ACTN</name>
<proteinExistence type="inferred from homology"/>
<dbReference type="PANTHER" id="PTHR43841">
    <property type="entry name" value="3-HYDROXYACYL-THIOESTER DEHYDRATASE HTDX-RELATED"/>
    <property type="match status" value="1"/>
</dbReference>
<keyword evidence="3" id="KW-1185">Reference proteome</keyword>
<dbReference type="RefSeq" id="WP_068752707.1">
    <property type="nucleotide sequence ID" value="NZ_LR214441.1"/>
</dbReference>
<dbReference type="SUPFAM" id="SSF54637">
    <property type="entry name" value="Thioesterase/thiol ester dehydrase-isomerase"/>
    <property type="match status" value="2"/>
</dbReference>
<reference evidence="3" key="1">
    <citation type="submission" date="2016-07" db="EMBL/GenBank/DDBJ databases">
        <authorList>
            <person name="Florea S."/>
            <person name="Webb J.S."/>
            <person name="Jaromczyk J."/>
            <person name="Schardl C.L."/>
        </authorList>
    </citation>
    <scope>NUCLEOTIDE SEQUENCE [LARGE SCALE GENOMIC DNA]</scope>
    <source>
        <strain evidence="3">IPBSL-7</strain>
    </source>
</reference>
<dbReference type="Gene3D" id="3.10.129.10">
    <property type="entry name" value="Hotdog Thioesterase"/>
    <property type="match status" value="1"/>
</dbReference>
<protein>
    <submittedName>
        <fullName evidence="2">Uncharacterized protein</fullName>
    </submittedName>
</protein>
<evidence type="ECO:0000313" key="3">
    <source>
        <dbReference type="Proteomes" id="UP000093501"/>
    </source>
</evidence>
<organism evidence="2 3">
    <name type="scientific">Tessaracoccus lapidicaptus</name>
    <dbReference type="NCBI Taxonomy" id="1427523"/>
    <lineage>
        <taxon>Bacteria</taxon>
        <taxon>Bacillati</taxon>
        <taxon>Actinomycetota</taxon>
        <taxon>Actinomycetes</taxon>
        <taxon>Propionibacteriales</taxon>
        <taxon>Propionibacteriaceae</taxon>
        <taxon>Tessaracoccus</taxon>
    </lineage>
</organism>
<gene>
    <name evidence="2" type="ORF">BCR15_09955</name>
</gene>
<accession>A0A1C0AHI9</accession>